<evidence type="ECO:0000313" key="1">
    <source>
        <dbReference type="EMBL" id="MBO4207459.1"/>
    </source>
</evidence>
<evidence type="ECO:0000313" key="2">
    <source>
        <dbReference type="Proteomes" id="UP000823521"/>
    </source>
</evidence>
<comment type="caution">
    <text evidence="1">The sequence shown here is derived from an EMBL/GenBank/DDBJ whole genome shotgun (WGS) entry which is preliminary data.</text>
</comment>
<evidence type="ECO:0008006" key="3">
    <source>
        <dbReference type="Google" id="ProtNLM"/>
    </source>
</evidence>
<keyword evidence="2" id="KW-1185">Reference proteome</keyword>
<name>A0ABS3VSF0_MICEH</name>
<dbReference type="RefSeq" id="WP_208814351.1">
    <property type="nucleotide sequence ID" value="NZ_WVUH01000124.1"/>
</dbReference>
<organism evidence="1 2">
    <name type="scientific">Micromonospora echinofusca</name>
    <dbReference type="NCBI Taxonomy" id="47858"/>
    <lineage>
        <taxon>Bacteria</taxon>
        <taxon>Bacillati</taxon>
        <taxon>Actinomycetota</taxon>
        <taxon>Actinomycetes</taxon>
        <taxon>Micromonosporales</taxon>
        <taxon>Micromonosporaceae</taxon>
        <taxon>Micromonospora</taxon>
    </lineage>
</organism>
<dbReference type="Proteomes" id="UP000823521">
    <property type="component" value="Unassembled WGS sequence"/>
</dbReference>
<proteinExistence type="predicted"/>
<gene>
    <name evidence="1" type="ORF">GSF22_15790</name>
</gene>
<accession>A0ABS3VSF0</accession>
<reference evidence="1 2" key="1">
    <citation type="submission" date="2019-12" db="EMBL/GenBank/DDBJ databases">
        <title>Whole genome sequencing of endophytic Actinobacterium Micromonospora sp. MPMI6T.</title>
        <authorList>
            <person name="Evv R."/>
            <person name="Podile A.R."/>
        </authorList>
    </citation>
    <scope>NUCLEOTIDE SEQUENCE [LARGE SCALE GENOMIC DNA]</scope>
    <source>
        <strain evidence="1 2">MPMI6</strain>
    </source>
</reference>
<dbReference type="EMBL" id="WVUH01000124">
    <property type="protein sequence ID" value="MBO4207459.1"/>
    <property type="molecule type" value="Genomic_DNA"/>
</dbReference>
<sequence>MTGLPATDYHELAVRRVAEARGTLAEHVVSAYTGLCLGCLRPGPCDDRRAALDDLARYGPPAARDEPSPTTVALTAVRNDLDELRTACAAIVTAADRAGSVLHGTGRLGNHPASFPRAVVDAWAALGAVYAGLDAARKLPEAPSGNVGTMLAGLRAARNDAARAAASARVVRLRLTVAVDRLTRTQTPAGLVAARRLDAAIVRLDLVAARLAVGGRALDRYAAVLGHAGNPGRPKPEPVPVPPVGLPTDVRAGAFAAGRLVATARRRRQPGFWSRVRHQLRLEAAR</sequence>
<protein>
    <recommendedName>
        <fullName evidence="3">CHAD domain-containing protein</fullName>
    </recommendedName>
</protein>